<protein>
    <submittedName>
        <fullName evidence="2">Rna-directed dna polymerase from mobile element jockey-like</fullName>
    </submittedName>
</protein>
<evidence type="ECO:0000313" key="2">
    <source>
        <dbReference type="EMBL" id="KAJ7405228.1"/>
    </source>
</evidence>
<evidence type="ECO:0000259" key="1">
    <source>
        <dbReference type="Pfam" id="PF00078"/>
    </source>
</evidence>
<organism evidence="2 3">
    <name type="scientific">Willisornis vidua</name>
    <name type="common">Xingu scale-backed antbird</name>
    <dbReference type="NCBI Taxonomy" id="1566151"/>
    <lineage>
        <taxon>Eukaryota</taxon>
        <taxon>Metazoa</taxon>
        <taxon>Chordata</taxon>
        <taxon>Craniata</taxon>
        <taxon>Vertebrata</taxon>
        <taxon>Euteleostomi</taxon>
        <taxon>Archelosauria</taxon>
        <taxon>Archosauria</taxon>
        <taxon>Dinosauria</taxon>
        <taxon>Saurischia</taxon>
        <taxon>Theropoda</taxon>
        <taxon>Coelurosauria</taxon>
        <taxon>Aves</taxon>
        <taxon>Neognathae</taxon>
        <taxon>Neoaves</taxon>
        <taxon>Telluraves</taxon>
        <taxon>Australaves</taxon>
        <taxon>Passeriformes</taxon>
        <taxon>Thamnophilidae</taxon>
        <taxon>Willisornis</taxon>
    </lineage>
</organism>
<keyword evidence="3" id="KW-1185">Reference proteome</keyword>
<reference evidence="2" key="1">
    <citation type="submission" date="2019-10" db="EMBL/GenBank/DDBJ databases">
        <authorList>
            <person name="Soares A.E.R."/>
            <person name="Aleixo A."/>
            <person name="Schneider P."/>
            <person name="Miyaki C.Y."/>
            <person name="Schneider M.P."/>
            <person name="Mello C."/>
            <person name="Vasconcelos A.T.R."/>
        </authorList>
    </citation>
    <scope>NUCLEOTIDE SEQUENCE</scope>
    <source>
        <tissue evidence="2">Muscle</tissue>
    </source>
</reference>
<feature type="domain" description="Reverse transcriptase" evidence="1">
    <location>
        <begin position="46"/>
        <end position="120"/>
    </location>
</feature>
<sequence>MLRKPLLVTDSSMVYLPVFQTHVASEAENWFLILKIQSPGLGSYEVLQGSILGPVLFNIFINHWNTGLEEILSKFADDKKMGGIVDFFEGREALQSDLYKLEDWAITNHVKFNEGKCGILYLGLGNPGCTYRLGNEMLESSAMGRDLGMLVDGKLNDSAVPWQPGGPTMS</sequence>
<dbReference type="Proteomes" id="UP001145742">
    <property type="component" value="Unassembled WGS sequence"/>
</dbReference>
<dbReference type="InterPro" id="IPR000477">
    <property type="entry name" value="RT_dom"/>
</dbReference>
<gene>
    <name evidence="2" type="ORF">WISP_140518</name>
</gene>
<dbReference type="Pfam" id="PF00078">
    <property type="entry name" value="RVT_1"/>
    <property type="match status" value="1"/>
</dbReference>
<comment type="caution">
    <text evidence="2">The sequence shown here is derived from an EMBL/GenBank/DDBJ whole genome shotgun (WGS) entry which is preliminary data.</text>
</comment>
<evidence type="ECO:0000313" key="3">
    <source>
        <dbReference type="Proteomes" id="UP001145742"/>
    </source>
</evidence>
<name>A0ABQ9CM38_9PASS</name>
<proteinExistence type="predicted"/>
<dbReference type="EMBL" id="WHWB01034717">
    <property type="protein sequence ID" value="KAJ7405228.1"/>
    <property type="molecule type" value="Genomic_DNA"/>
</dbReference>
<dbReference type="PANTHER" id="PTHR33332">
    <property type="entry name" value="REVERSE TRANSCRIPTASE DOMAIN-CONTAINING PROTEIN"/>
    <property type="match status" value="1"/>
</dbReference>
<accession>A0ABQ9CM38</accession>